<evidence type="ECO:0000313" key="2">
    <source>
        <dbReference type="EMBL" id="MCJ7857512.1"/>
    </source>
</evidence>
<protein>
    <submittedName>
        <fullName evidence="2">FAD/NAD(P)-binding protein</fullName>
    </submittedName>
</protein>
<dbReference type="InterPro" id="IPR038732">
    <property type="entry name" value="HpyO/CreE_NAD-binding"/>
</dbReference>
<dbReference type="Pfam" id="PF13454">
    <property type="entry name" value="NAD_binding_9"/>
    <property type="match status" value="1"/>
</dbReference>
<dbReference type="AlphaFoldDB" id="A0A9X1WH49"/>
<dbReference type="InterPro" id="IPR052189">
    <property type="entry name" value="L-asp_N-monooxygenase_NS-form"/>
</dbReference>
<evidence type="ECO:0000259" key="1">
    <source>
        <dbReference type="Pfam" id="PF13454"/>
    </source>
</evidence>
<dbReference type="SUPFAM" id="SSF51905">
    <property type="entry name" value="FAD/NAD(P)-binding domain"/>
    <property type="match status" value="1"/>
</dbReference>
<gene>
    <name evidence="2" type="ORF">MUN33_02095</name>
</gene>
<proteinExistence type="predicted"/>
<dbReference type="EMBL" id="JALIEA010000008">
    <property type="protein sequence ID" value="MCJ7857512.1"/>
    <property type="molecule type" value="Genomic_DNA"/>
</dbReference>
<dbReference type="RefSeq" id="WP_244803258.1">
    <property type="nucleotide sequence ID" value="NZ_JALIEA010000008.1"/>
</dbReference>
<organism evidence="2 3">
    <name type="scientific">Corynebacterium kalidii</name>
    <dbReference type="NCBI Taxonomy" id="2931982"/>
    <lineage>
        <taxon>Bacteria</taxon>
        <taxon>Bacillati</taxon>
        <taxon>Actinomycetota</taxon>
        <taxon>Actinomycetes</taxon>
        <taxon>Mycobacteriales</taxon>
        <taxon>Corynebacteriaceae</taxon>
        <taxon>Corynebacterium</taxon>
    </lineage>
</organism>
<dbReference type="PANTHER" id="PTHR40254">
    <property type="entry name" value="BLR0577 PROTEIN"/>
    <property type="match status" value="1"/>
</dbReference>
<dbReference type="InterPro" id="IPR036188">
    <property type="entry name" value="FAD/NAD-bd_sf"/>
</dbReference>
<dbReference type="Proteomes" id="UP001139207">
    <property type="component" value="Unassembled WGS sequence"/>
</dbReference>
<feature type="domain" description="FAD-dependent urate hydroxylase HpyO/Asp monooxygenase CreE-like FAD/NAD(P)-binding" evidence="1">
    <location>
        <begin position="5"/>
        <end position="209"/>
    </location>
</feature>
<accession>A0A9X1WH49</accession>
<reference evidence="2" key="1">
    <citation type="submission" date="2022-04" db="EMBL/GenBank/DDBJ databases">
        <title>Corynebacterium kalidii LD5P10.</title>
        <authorList>
            <person name="Sun J.Q."/>
        </authorList>
    </citation>
    <scope>NUCLEOTIDE SEQUENCE</scope>
    <source>
        <strain evidence="2">LD5P10</strain>
    </source>
</reference>
<dbReference type="PANTHER" id="PTHR40254:SF1">
    <property type="entry name" value="BLR0577 PROTEIN"/>
    <property type="match status" value="1"/>
</dbReference>
<comment type="caution">
    <text evidence="2">The sequence shown here is derived from an EMBL/GenBank/DDBJ whole genome shotgun (WGS) entry which is preliminary data.</text>
</comment>
<keyword evidence="3" id="KW-1185">Reference proteome</keyword>
<evidence type="ECO:0000313" key="3">
    <source>
        <dbReference type="Proteomes" id="UP001139207"/>
    </source>
</evidence>
<name>A0A9X1WH49_9CORY</name>
<sequence length="688" mass="73223">MSTLVVIGGGPRGISVLERLSALVRDSNHPAADPAAEPVTVHIIDDVAVGTGRIWRTDQTPTLCMNTLADAVTLFTEPGSSVAAPVLEGPTMYEWIRLLRGESLQDGPGDADPTGAKTALFTAHPATTPDGFAAEIADTRPESHPSRALYGHYLQWVFDTVVARLPEGLVLETHTTRATDVTALDDSRDRVTLQDGTVIDADATVLALGWTDTEPDALETFTAQSVELYPELTWVRPGNPADQDVHSLPAGRNVVVRGLGMGLFDLVAMVTVDRGGRFVPDDSARSGLRYEPSGREPRLVVSSHHGYPYQPKPVYNALPPAARMPRFRAELAAVPSDAPAGSVDFGDRLWPALLRDAHEAYYRVLLREDGEASIDATLDAVIAVIDATDDPWTLHEDPALAALVPDAADRFDIPGFADPVAAYLHRRTQDGAATPTVDELTAHIADRLTRDLHEATLGTDSAVKAGLQVIGSARKPAQVADQPGRFTLESRRGAYAELRRVGQMVGSGPPAFRTAELLCLVDAGYVRFLGGHPTVVIDPEAPAFLMSSESTGDHAVAATALVDAWLHKPSARDSADPVTAALVRDARLRPFVFASAETSTEVVSKAPEVDLASTRLVHVDGTVDPRIHMLGIPLQEVRADMTISPMPRTDPLMLQETDAAAVSALSVLSASVASVATAATAATATPNR</sequence>